<evidence type="ECO:0000313" key="1">
    <source>
        <dbReference type="EMBL" id="AZS28122.1"/>
    </source>
</evidence>
<dbReference type="AlphaFoldDB" id="A0A3S9VNK0"/>
<dbReference type="SUPFAM" id="SSF75011">
    <property type="entry name" value="3-carboxy-cis,cis-mucoante lactonizing enzyme"/>
    <property type="match status" value="1"/>
</dbReference>
<protein>
    <recommendedName>
        <fullName evidence="3">DUF5074 domain-containing protein</fullName>
    </recommendedName>
</protein>
<dbReference type="Gene3D" id="2.130.10.10">
    <property type="entry name" value="YVTN repeat-like/Quinoprotein amine dehydrogenase"/>
    <property type="match status" value="1"/>
</dbReference>
<dbReference type="InterPro" id="IPR015943">
    <property type="entry name" value="WD40/YVTN_repeat-like_dom_sf"/>
</dbReference>
<dbReference type="RefSeq" id="WP_106624270.1">
    <property type="nucleotide sequence ID" value="NZ_CP032819.1"/>
</dbReference>
<dbReference type="Proteomes" id="UP000270673">
    <property type="component" value="Chromosome"/>
</dbReference>
<reference evidence="1 2" key="1">
    <citation type="submission" date="2018-10" db="EMBL/GenBank/DDBJ databases">
        <title>Butyricimonas faecalis sp. nov., isolated from human faeces and emended description of the genus Butyricimonas.</title>
        <authorList>
            <person name="Le Roy T."/>
            <person name="Van der Smissen P."/>
            <person name="Paquot A."/>
            <person name="Delzenne N."/>
            <person name="Muccioli G."/>
            <person name="Collet J.-F."/>
            <person name="Cani P.D."/>
        </authorList>
    </citation>
    <scope>NUCLEOTIDE SEQUENCE [LARGE SCALE GENOMIC DNA]</scope>
    <source>
        <strain evidence="1 2">H184</strain>
    </source>
</reference>
<evidence type="ECO:0000313" key="2">
    <source>
        <dbReference type="Proteomes" id="UP000270673"/>
    </source>
</evidence>
<gene>
    <name evidence="1" type="ORF">D8S85_00195</name>
</gene>
<sequence length="392" mass="43596">MKTNKFLLMGLTGMALLFTACKKNDPNPDNRSDTTTCLHSVTIDDQSYIDLFKDLNVEKTTTANALVHDKSGYIFTYKDYVFVLEEAKDRLFKYKKNTNRLEKSGNTLILPAKSTTNAMAFLNDNKGYITASGTGKVIVFNPSSMTILKEIDLSKYAIGEGDNNPEPMGVIIRDNLLYVTLWQTKSLFNPNPGCHVAIINTETDEPIKMISDDRAGMVGSDGPTGDPFMDENGDIYFYCTGGFGYSSENDGLLRVKKGKTEFDKSYYFPVKGQSINGISGNAADYMYSKVYAGNGKLYTYLNVPANASNPPDYVNDKSMQPFELDIYNKTFRKLDLLPTTAWSACVGIYDNNIVFGMSGEQGTGYYLYDYKAGKVIGKKISTQGSPFYFAKF</sequence>
<dbReference type="PROSITE" id="PS51257">
    <property type="entry name" value="PROKAR_LIPOPROTEIN"/>
    <property type="match status" value="1"/>
</dbReference>
<keyword evidence="2" id="KW-1185">Reference proteome</keyword>
<dbReference type="KEGG" id="buy:D8S85_00195"/>
<dbReference type="EMBL" id="CP032819">
    <property type="protein sequence ID" value="AZS28122.1"/>
    <property type="molecule type" value="Genomic_DNA"/>
</dbReference>
<dbReference type="OrthoDB" id="1404180at2"/>
<accession>A0A3S9VNK0</accession>
<evidence type="ECO:0008006" key="3">
    <source>
        <dbReference type="Google" id="ProtNLM"/>
    </source>
</evidence>
<name>A0A3S9VNK0_9BACT</name>
<organism evidence="1 2">
    <name type="scientific">Butyricimonas faecalis</name>
    <dbReference type="NCBI Taxonomy" id="2093856"/>
    <lineage>
        <taxon>Bacteria</taxon>
        <taxon>Pseudomonadati</taxon>
        <taxon>Bacteroidota</taxon>
        <taxon>Bacteroidia</taxon>
        <taxon>Bacteroidales</taxon>
        <taxon>Odoribacteraceae</taxon>
        <taxon>Butyricimonas</taxon>
    </lineage>
</organism>
<proteinExistence type="predicted"/>